<feature type="transmembrane region" description="Helical" evidence="1">
    <location>
        <begin position="32"/>
        <end position="53"/>
    </location>
</feature>
<feature type="transmembrane region" description="Helical" evidence="1">
    <location>
        <begin position="7"/>
        <end position="26"/>
    </location>
</feature>
<dbReference type="RefSeq" id="WP_205001957.1">
    <property type="nucleotide sequence ID" value="NZ_JAFBER010000001.1"/>
</dbReference>
<sequence>MNKVITFLRTFLAYFVPTLILSYLIFDVLIDLPTVFTDFATLGFIAGIVRAIWGSFKKDASNSA</sequence>
<keyword evidence="1" id="KW-0812">Transmembrane</keyword>
<dbReference type="Proteomes" id="UP000808914">
    <property type="component" value="Unassembled WGS sequence"/>
</dbReference>
<keyword evidence="1" id="KW-0472">Membrane</keyword>
<dbReference type="EMBL" id="JAFBER010000001">
    <property type="protein sequence ID" value="MBM7643986.1"/>
    <property type="molecule type" value="Genomic_DNA"/>
</dbReference>
<keyword evidence="3" id="KW-1185">Reference proteome</keyword>
<proteinExistence type="predicted"/>
<evidence type="ECO:0000256" key="1">
    <source>
        <dbReference type="SAM" id="Phobius"/>
    </source>
</evidence>
<evidence type="ECO:0000313" key="3">
    <source>
        <dbReference type="Proteomes" id="UP000808914"/>
    </source>
</evidence>
<gene>
    <name evidence="2" type="ORF">JOD45_000177</name>
</gene>
<keyword evidence="1" id="KW-1133">Transmembrane helix</keyword>
<evidence type="ECO:0000313" key="2">
    <source>
        <dbReference type="EMBL" id="MBM7643986.1"/>
    </source>
</evidence>
<organism evidence="2 3">
    <name type="scientific">Scopulibacillus daqui</name>
    <dbReference type="NCBI Taxonomy" id="1469162"/>
    <lineage>
        <taxon>Bacteria</taxon>
        <taxon>Bacillati</taxon>
        <taxon>Bacillota</taxon>
        <taxon>Bacilli</taxon>
        <taxon>Bacillales</taxon>
        <taxon>Sporolactobacillaceae</taxon>
        <taxon>Scopulibacillus</taxon>
    </lineage>
</organism>
<accession>A0ABS2PVS7</accession>
<name>A0ABS2PVS7_9BACL</name>
<protein>
    <submittedName>
        <fullName evidence="2">Uncharacterized membrane protein YqaE (UPF0057 family)</fullName>
    </submittedName>
</protein>
<reference evidence="2 3" key="1">
    <citation type="submission" date="2021-01" db="EMBL/GenBank/DDBJ databases">
        <title>Genomic Encyclopedia of Type Strains, Phase IV (KMG-IV): sequencing the most valuable type-strain genomes for metagenomic binning, comparative biology and taxonomic classification.</title>
        <authorList>
            <person name="Goeker M."/>
        </authorList>
    </citation>
    <scope>NUCLEOTIDE SEQUENCE [LARGE SCALE GENOMIC DNA]</scope>
    <source>
        <strain evidence="2 3">DSM 28236</strain>
    </source>
</reference>
<comment type="caution">
    <text evidence="2">The sequence shown here is derived from an EMBL/GenBank/DDBJ whole genome shotgun (WGS) entry which is preliminary data.</text>
</comment>